<proteinExistence type="inferred from homology"/>
<evidence type="ECO:0000313" key="5">
    <source>
        <dbReference type="Proteomes" id="UP000295334"/>
    </source>
</evidence>
<dbReference type="InterPro" id="IPR002347">
    <property type="entry name" value="SDR_fam"/>
</dbReference>
<evidence type="ECO:0000256" key="3">
    <source>
        <dbReference type="RuleBase" id="RU000363"/>
    </source>
</evidence>
<evidence type="ECO:0000256" key="1">
    <source>
        <dbReference type="ARBA" id="ARBA00006484"/>
    </source>
</evidence>
<dbReference type="Pfam" id="PF00106">
    <property type="entry name" value="adh_short"/>
    <property type="match status" value="1"/>
</dbReference>
<organism evidence="4 5">
    <name type="scientific">Flaviaesturariibacter flavus</name>
    <dbReference type="NCBI Taxonomy" id="2502780"/>
    <lineage>
        <taxon>Bacteria</taxon>
        <taxon>Pseudomonadati</taxon>
        <taxon>Bacteroidota</taxon>
        <taxon>Chitinophagia</taxon>
        <taxon>Chitinophagales</taxon>
        <taxon>Chitinophagaceae</taxon>
        <taxon>Flaviaestuariibacter</taxon>
    </lineage>
</organism>
<evidence type="ECO:0000313" key="4">
    <source>
        <dbReference type="EMBL" id="TCJ13961.1"/>
    </source>
</evidence>
<dbReference type="InterPro" id="IPR020904">
    <property type="entry name" value="Sc_DH/Rdtase_CS"/>
</dbReference>
<dbReference type="Proteomes" id="UP000295334">
    <property type="component" value="Unassembled WGS sequence"/>
</dbReference>
<dbReference type="PANTHER" id="PTHR42901">
    <property type="entry name" value="ALCOHOL DEHYDROGENASE"/>
    <property type="match status" value="1"/>
</dbReference>
<accession>A0A4R1BAH4</accession>
<gene>
    <name evidence="4" type="ORF">EPD60_08070</name>
</gene>
<dbReference type="PROSITE" id="PS00061">
    <property type="entry name" value="ADH_SHORT"/>
    <property type="match status" value="1"/>
</dbReference>
<comment type="similarity">
    <text evidence="1 3">Belongs to the short-chain dehydrogenases/reductases (SDR) family.</text>
</comment>
<dbReference type="PRINTS" id="PR00080">
    <property type="entry name" value="SDRFAMILY"/>
</dbReference>
<dbReference type="GO" id="GO:0016491">
    <property type="term" value="F:oxidoreductase activity"/>
    <property type="evidence" value="ECO:0007669"/>
    <property type="project" value="UniProtKB-KW"/>
</dbReference>
<dbReference type="OrthoDB" id="9775296at2"/>
<dbReference type="SUPFAM" id="SSF51735">
    <property type="entry name" value="NAD(P)-binding Rossmann-fold domains"/>
    <property type="match status" value="1"/>
</dbReference>
<reference evidence="4 5" key="1">
    <citation type="submission" date="2019-03" db="EMBL/GenBank/DDBJ databases">
        <authorList>
            <person name="Kim M.K.M."/>
        </authorList>
    </citation>
    <scope>NUCLEOTIDE SEQUENCE [LARGE SCALE GENOMIC DNA]</scope>
    <source>
        <strain evidence="4 5">17J68-12</strain>
    </source>
</reference>
<dbReference type="Gene3D" id="3.40.50.720">
    <property type="entry name" value="NAD(P)-binding Rossmann-like Domain"/>
    <property type="match status" value="1"/>
</dbReference>
<name>A0A4R1BAH4_9BACT</name>
<keyword evidence="2" id="KW-0560">Oxidoreductase</keyword>
<dbReference type="CDD" id="cd05233">
    <property type="entry name" value="SDR_c"/>
    <property type="match status" value="1"/>
</dbReference>
<protein>
    <submittedName>
        <fullName evidence="4">SDR family oxidoreductase</fullName>
    </submittedName>
</protein>
<dbReference type="AlphaFoldDB" id="A0A4R1BAH4"/>
<dbReference type="PANTHER" id="PTHR42901:SF1">
    <property type="entry name" value="ALCOHOL DEHYDROGENASE"/>
    <property type="match status" value="1"/>
</dbReference>
<sequence length="233" mass="24923">MNVVITGASRGIGKAIAETFALHGHNLFLNARTEATLLATAESLRTRFPNVRIETLAADIALPEGARLFGDWVTRHADAIDVLVNNTGTFTPGSISSEPEGALEHMLATNLYSAYHVTRALLPKMMAAKGGHIFTICSIASLQAYPNGGAYSISKFALLGFTKNLREELKPQGIKVTSVMPGAVYTDSWNGSGVSEDRIMKPGDIASLIYTASQLSYAATVEEIVIRPQLGDL</sequence>
<keyword evidence="5" id="KW-1185">Reference proteome</keyword>
<dbReference type="InterPro" id="IPR036291">
    <property type="entry name" value="NAD(P)-bd_dom_sf"/>
</dbReference>
<evidence type="ECO:0000256" key="2">
    <source>
        <dbReference type="ARBA" id="ARBA00023002"/>
    </source>
</evidence>
<comment type="caution">
    <text evidence="4">The sequence shown here is derived from an EMBL/GenBank/DDBJ whole genome shotgun (WGS) entry which is preliminary data.</text>
</comment>
<dbReference type="RefSeq" id="WP_131448612.1">
    <property type="nucleotide sequence ID" value="NZ_SJZI01000042.1"/>
</dbReference>
<dbReference type="EMBL" id="SJZI01000042">
    <property type="protein sequence ID" value="TCJ13961.1"/>
    <property type="molecule type" value="Genomic_DNA"/>
</dbReference>
<dbReference type="PRINTS" id="PR00081">
    <property type="entry name" value="GDHRDH"/>
</dbReference>